<feature type="domain" description="Phosphatidic acid phosphatase type 2/haloperoxidase" evidence="3">
    <location>
        <begin position="54"/>
        <end position="171"/>
    </location>
</feature>
<proteinExistence type="predicted"/>
<dbReference type="InterPro" id="IPR036938">
    <property type="entry name" value="PAP2/HPO_sf"/>
</dbReference>
<keyword evidence="2" id="KW-1133">Transmembrane helix</keyword>
<dbReference type="GO" id="GO:0042392">
    <property type="term" value="F:sphingosine-1-phosphate phosphatase activity"/>
    <property type="evidence" value="ECO:0007669"/>
    <property type="project" value="TreeGrafter"/>
</dbReference>
<keyword evidence="2" id="KW-0812">Transmembrane</keyword>
<reference evidence="4" key="1">
    <citation type="journal article" date="2022" name="G3 (Bethesda)">
        <title>High quality genome of the basidiomycete yeast Dioszegia hungarica PDD-24b-2 isolated from cloud water.</title>
        <authorList>
            <person name="Jarrige D."/>
            <person name="Haridas S."/>
            <person name="Bleykasten-Grosshans C."/>
            <person name="Joly M."/>
            <person name="Nadalig T."/>
            <person name="Sancelme M."/>
            <person name="Vuilleumier S."/>
            <person name="Grigoriev I.V."/>
            <person name="Amato P."/>
            <person name="Bringel F."/>
        </authorList>
    </citation>
    <scope>NUCLEOTIDE SEQUENCE</scope>
    <source>
        <strain evidence="4">PDD-24b-2</strain>
    </source>
</reference>
<name>A0AA38H5D6_9TREE</name>
<evidence type="ECO:0000313" key="5">
    <source>
        <dbReference type="Proteomes" id="UP001164286"/>
    </source>
</evidence>
<evidence type="ECO:0000256" key="2">
    <source>
        <dbReference type="SAM" id="Phobius"/>
    </source>
</evidence>
<feature type="transmembrane region" description="Helical" evidence="2">
    <location>
        <begin position="15"/>
        <end position="37"/>
    </location>
</feature>
<dbReference type="EMBL" id="JAKWFO010000008">
    <property type="protein sequence ID" value="KAI9634325.1"/>
    <property type="molecule type" value="Genomic_DNA"/>
</dbReference>
<dbReference type="Gene3D" id="1.20.144.10">
    <property type="entry name" value="Phosphatidic acid phosphatase type 2/haloperoxidase"/>
    <property type="match status" value="1"/>
</dbReference>
<organism evidence="4 5">
    <name type="scientific">Dioszegia hungarica</name>
    <dbReference type="NCBI Taxonomy" id="4972"/>
    <lineage>
        <taxon>Eukaryota</taxon>
        <taxon>Fungi</taxon>
        <taxon>Dikarya</taxon>
        <taxon>Basidiomycota</taxon>
        <taxon>Agaricomycotina</taxon>
        <taxon>Tremellomycetes</taxon>
        <taxon>Tremellales</taxon>
        <taxon>Bulleribasidiaceae</taxon>
        <taxon>Dioszegia</taxon>
    </lineage>
</organism>
<evidence type="ECO:0000313" key="4">
    <source>
        <dbReference type="EMBL" id="KAI9634325.1"/>
    </source>
</evidence>
<dbReference type="PANTHER" id="PTHR14969">
    <property type="entry name" value="SPHINGOSINE-1-PHOSPHATE PHOSPHOHYDROLASE"/>
    <property type="match status" value="1"/>
</dbReference>
<keyword evidence="5" id="KW-1185">Reference proteome</keyword>
<dbReference type="Pfam" id="PF01569">
    <property type="entry name" value="PAP2"/>
    <property type="match status" value="1"/>
</dbReference>
<dbReference type="Proteomes" id="UP001164286">
    <property type="component" value="Unassembled WGS sequence"/>
</dbReference>
<feature type="region of interest" description="Disordered" evidence="1">
    <location>
        <begin position="64"/>
        <end position="88"/>
    </location>
</feature>
<protein>
    <recommendedName>
        <fullName evidence="3">Phosphatidic acid phosphatase type 2/haloperoxidase domain-containing protein</fullName>
    </recommendedName>
</protein>
<dbReference type="RefSeq" id="XP_052944102.1">
    <property type="nucleotide sequence ID" value="XM_053090389.1"/>
</dbReference>
<feature type="transmembrane region" description="Helical" evidence="2">
    <location>
        <begin position="157"/>
        <end position="175"/>
    </location>
</feature>
<dbReference type="GeneID" id="77729594"/>
<dbReference type="InterPro" id="IPR000326">
    <property type="entry name" value="PAP2/HPO"/>
</dbReference>
<gene>
    <name evidence="4" type="ORF">MKK02DRAFT_39002</name>
</gene>
<sequence>MGLRHPHKPSEYPSILLYILDETHITVTLATAIVLVYTRSPHVAWFASGALEASQLAKGIKLLLRRPRPPPPPPSTSKPSRIRPKKTYGMPSTHSTALTFYMAYLLPLLPALTPSFASYLGLSPSLTLGVARIALFGSWAAGLWSRQALGYHTVPQIVVGAALGAGMGVGWKSLWEVGKERGWGVEEGLGRLMEGVWGMTFGRIFCS</sequence>
<dbReference type="SUPFAM" id="SSF48317">
    <property type="entry name" value="Acid phosphatase/Vanadium-dependent haloperoxidase"/>
    <property type="match status" value="1"/>
</dbReference>
<keyword evidence="2" id="KW-0472">Membrane</keyword>
<evidence type="ECO:0000256" key="1">
    <source>
        <dbReference type="SAM" id="MobiDB-lite"/>
    </source>
</evidence>
<dbReference type="PANTHER" id="PTHR14969:SF13">
    <property type="entry name" value="AT30094P"/>
    <property type="match status" value="1"/>
</dbReference>
<dbReference type="AlphaFoldDB" id="A0AA38H5D6"/>
<accession>A0AA38H5D6</accession>
<evidence type="ECO:0000259" key="3">
    <source>
        <dbReference type="Pfam" id="PF01569"/>
    </source>
</evidence>
<comment type="caution">
    <text evidence="4">The sequence shown here is derived from an EMBL/GenBank/DDBJ whole genome shotgun (WGS) entry which is preliminary data.</text>
</comment>